<reference evidence="1 2" key="1">
    <citation type="journal article" date="2016" name="Mol. Biol. Evol.">
        <title>Comparative Genomics of Early-Diverging Mushroom-Forming Fungi Provides Insights into the Origins of Lignocellulose Decay Capabilities.</title>
        <authorList>
            <person name="Nagy L.G."/>
            <person name="Riley R."/>
            <person name="Tritt A."/>
            <person name="Adam C."/>
            <person name="Daum C."/>
            <person name="Floudas D."/>
            <person name="Sun H."/>
            <person name="Yadav J.S."/>
            <person name="Pangilinan J."/>
            <person name="Larsson K.H."/>
            <person name="Matsuura K."/>
            <person name="Barry K."/>
            <person name="Labutti K."/>
            <person name="Kuo R."/>
            <person name="Ohm R.A."/>
            <person name="Bhattacharya S.S."/>
            <person name="Shirouzu T."/>
            <person name="Yoshinaga Y."/>
            <person name="Martin F.M."/>
            <person name="Grigoriev I.V."/>
            <person name="Hibbett D.S."/>
        </authorList>
    </citation>
    <scope>NUCLEOTIDE SEQUENCE [LARGE SCALE GENOMIC DNA]</scope>
    <source>
        <strain evidence="1 2">L-15889</strain>
    </source>
</reference>
<organism evidence="1 2">
    <name type="scientific">Daedalea quercina L-15889</name>
    <dbReference type="NCBI Taxonomy" id="1314783"/>
    <lineage>
        <taxon>Eukaryota</taxon>
        <taxon>Fungi</taxon>
        <taxon>Dikarya</taxon>
        <taxon>Basidiomycota</taxon>
        <taxon>Agaricomycotina</taxon>
        <taxon>Agaricomycetes</taxon>
        <taxon>Polyporales</taxon>
        <taxon>Fomitopsis</taxon>
    </lineage>
</organism>
<sequence length="116" mass="12969">MHVRSRTPDDLAWSRAQGLGSGEVGATAHAGELVRNPVAEFYCWLLVIVVVLHYPSQHIAYFEKPSPMYRSSLHHRSRGTRSTKYRSCLALVVPVNIRPTHNLAPSTADCMPFARV</sequence>
<dbReference type="EMBL" id="KV429049">
    <property type="protein sequence ID" value="KZT70734.1"/>
    <property type="molecule type" value="Genomic_DNA"/>
</dbReference>
<gene>
    <name evidence="1" type="ORF">DAEQUDRAFT_688583</name>
</gene>
<proteinExistence type="predicted"/>
<keyword evidence="2" id="KW-1185">Reference proteome</keyword>
<accession>A0A165RGV3</accession>
<name>A0A165RGV3_9APHY</name>
<evidence type="ECO:0000313" key="1">
    <source>
        <dbReference type="EMBL" id="KZT70734.1"/>
    </source>
</evidence>
<protein>
    <submittedName>
        <fullName evidence="1">Uncharacterized protein</fullName>
    </submittedName>
</protein>
<feature type="non-terminal residue" evidence="1">
    <location>
        <position position="116"/>
    </location>
</feature>
<dbReference type="AlphaFoldDB" id="A0A165RGV3"/>
<dbReference type="Proteomes" id="UP000076727">
    <property type="component" value="Unassembled WGS sequence"/>
</dbReference>
<evidence type="ECO:0000313" key="2">
    <source>
        <dbReference type="Proteomes" id="UP000076727"/>
    </source>
</evidence>